<protein>
    <submittedName>
        <fullName evidence="3">DUF1674 domain-containing protein</fullName>
    </submittedName>
</protein>
<proteinExistence type="inferred from homology"/>
<organism evidence="3">
    <name type="scientific">Methyloraptor flagellatus</name>
    <dbReference type="NCBI Taxonomy" id="3162530"/>
    <lineage>
        <taxon>Bacteria</taxon>
        <taxon>Pseudomonadati</taxon>
        <taxon>Pseudomonadota</taxon>
        <taxon>Alphaproteobacteria</taxon>
        <taxon>Hyphomicrobiales</taxon>
        <taxon>Ancalomicrobiaceae</taxon>
        <taxon>Methyloraptor</taxon>
    </lineage>
</organism>
<dbReference type="AlphaFoldDB" id="A0AAU7XBH9"/>
<dbReference type="Pfam" id="PF07896">
    <property type="entry name" value="DUF1674"/>
    <property type="match status" value="1"/>
</dbReference>
<sequence length="88" mass="9319">MTTMSDPASGERSAGPSAPVVEGAAPARPRFEDLPPAAQRALMEAEERRKAAQAIAQNLSLPREVNGRGGAEPVRYGDWEVKGIASDF</sequence>
<evidence type="ECO:0000256" key="2">
    <source>
        <dbReference type="SAM" id="MobiDB-lite"/>
    </source>
</evidence>
<comment type="similarity">
    <text evidence="1">Belongs to the SDHAF4 family.</text>
</comment>
<name>A0AAU7XBH9_9HYPH</name>
<dbReference type="InterPro" id="IPR012875">
    <property type="entry name" value="SDHF4"/>
</dbReference>
<feature type="region of interest" description="Disordered" evidence="2">
    <location>
        <begin position="1"/>
        <end position="31"/>
    </location>
</feature>
<accession>A0AAU7XBH9</accession>
<dbReference type="EMBL" id="CP158568">
    <property type="protein sequence ID" value="XBY44233.1"/>
    <property type="molecule type" value="Genomic_DNA"/>
</dbReference>
<dbReference type="KEGG" id="mflg:ABS361_19695"/>
<evidence type="ECO:0000256" key="1">
    <source>
        <dbReference type="ARBA" id="ARBA00005701"/>
    </source>
</evidence>
<gene>
    <name evidence="3" type="ORF">ABS361_19695</name>
</gene>
<reference evidence="3" key="1">
    <citation type="submission" date="2024-06" db="EMBL/GenBank/DDBJ databases">
        <title>Methylostella associata gen. nov., sp. nov., a novel Ancalomicrobiaceae-affiliated facultatively methylotrophic bacteria that feed on methanotrophs of the genus Methylococcus.</title>
        <authorList>
            <person name="Saltykova V."/>
            <person name="Danilova O.V."/>
            <person name="Oshkin I.Y."/>
            <person name="Belova S.E."/>
            <person name="Pimenov N.V."/>
            <person name="Dedysh S.N."/>
        </authorList>
    </citation>
    <scope>NUCLEOTIDE SEQUENCE</scope>
    <source>
        <strain evidence="3">S20</strain>
    </source>
</reference>
<evidence type="ECO:0000313" key="3">
    <source>
        <dbReference type="EMBL" id="XBY44233.1"/>
    </source>
</evidence>